<dbReference type="EMBL" id="JRES01000636">
    <property type="protein sequence ID" value="KNC29712.1"/>
    <property type="molecule type" value="Genomic_DNA"/>
</dbReference>
<proteinExistence type="predicted"/>
<name>A0A0L0CBU4_LUCCU</name>
<evidence type="ECO:0000313" key="3">
    <source>
        <dbReference type="Proteomes" id="UP000037069"/>
    </source>
</evidence>
<feature type="transmembrane region" description="Helical" evidence="1">
    <location>
        <begin position="35"/>
        <end position="53"/>
    </location>
</feature>
<organism evidence="2 3">
    <name type="scientific">Lucilia cuprina</name>
    <name type="common">Green bottle fly</name>
    <name type="synonym">Australian sheep blowfly</name>
    <dbReference type="NCBI Taxonomy" id="7375"/>
    <lineage>
        <taxon>Eukaryota</taxon>
        <taxon>Metazoa</taxon>
        <taxon>Ecdysozoa</taxon>
        <taxon>Arthropoda</taxon>
        <taxon>Hexapoda</taxon>
        <taxon>Insecta</taxon>
        <taxon>Pterygota</taxon>
        <taxon>Neoptera</taxon>
        <taxon>Endopterygota</taxon>
        <taxon>Diptera</taxon>
        <taxon>Brachycera</taxon>
        <taxon>Muscomorpha</taxon>
        <taxon>Oestroidea</taxon>
        <taxon>Calliphoridae</taxon>
        <taxon>Luciliinae</taxon>
        <taxon>Lucilia</taxon>
    </lineage>
</organism>
<evidence type="ECO:0000256" key="1">
    <source>
        <dbReference type="SAM" id="Phobius"/>
    </source>
</evidence>
<comment type="caution">
    <text evidence="2">The sequence shown here is derived from an EMBL/GenBank/DDBJ whole genome shotgun (WGS) entry which is preliminary data.</text>
</comment>
<keyword evidence="1" id="KW-0472">Membrane</keyword>
<keyword evidence="1" id="KW-1133">Transmembrane helix</keyword>
<evidence type="ECO:0000313" key="2">
    <source>
        <dbReference type="EMBL" id="KNC29712.1"/>
    </source>
</evidence>
<protein>
    <submittedName>
        <fullName evidence="2">Uncharacterized protein</fullName>
    </submittedName>
</protein>
<keyword evidence="1" id="KW-0812">Transmembrane</keyword>
<sequence length="248" mass="24087">MTIRICAAATASDVVIGADDGGTRTHRQRCRQREISSSACVALLFCLCGSAVIEVVVTLGFTASSLTSLVSLSSFLLFSSLTTFSSNGALSHSAVCIAESSSLSSSSSIVAMGAMGSIFISSLSSSTSVAADVAVVLGSSKVFAGGGGGGGGVLNVPAGGGKGGGGEPCLAPIAFTAGGKGGGVAVAVVGVFVRGGKAVTVGAGVCCWAWAICLFGGGKGGGISELVLVEAFVSAFPQATLERVRECG</sequence>
<gene>
    <name evidence="2" type="ORF">FF38_11416</name>
</gene>
<reference evidence="2 3" key="1">
    <citation type="journal article" date="2015" name="Nat. Commun.">
        <title>Lucilia cuprina genome unlocks parasitic fly biology to underpin future interventions.</title>
        <authorList>
            <person name="Anstead C.A."/>
            <person name="Korhonen P.K."/>
            <person name="Young N.D."/>
            <person name="Hall R.S."/>
            <person name="Jex A.R."/>
            <person name="Murali S.C."/>
            <person name="Hughes D.S."/>
            <person name="Lee S.F."/>
            <person name="Perry T."/>
            <person name="Stroehlein A.J."/>
            <person name="Ansell B.R."/>
            <person name="Breugelmans B."/>
            <person name="Hofmann A."/>
            <person name="Qu J."/>
            <person name="Dugan S."/>
            <person name="Lee S.L."/>
            <person name="Chao H."/>
            <person name="Dinh H."/>
            <person name="Han Y."/>
            <person name="Doddapaneni H.V."/>
            <person name="Worley K.C."/>
            <person name="Muzny D.M."/>
            <person name="Ioannidis P."/>
            <person name="Waterhouse R.M."/>
            <person name="Zdobnov E.M."/>
            <person name="James P.J."/>
            <person name="Bagnall N.H."/>
            <person name="Kotze A.C."/>
            <person name="Gibbs R.A."/>
            <person name="Richards S."/>
            <person name="Batterham P."/>
            <person name="Gasser R.B."/>
        </authorList>
    </citation>
    <scope>NUCLEOTIDE SEQUENCE [LARGE SCALE GENOMIC DNA]</scope>
    <source>
        <strain evidence="2 3">LS</strain>
        <tissue evidence="2">Full body</tissue>
    </source>
</reference>
<dbReference type="AlphaFoldDB" id="A0A0L0CBU4"/>
<accession>A0A0L0CBU4</accession>
<keyword evidence="3" id="KW-1185">Reference proteome</keyword>
<dbReference type="Proteomes" id="UP000037069">
    <property type="component" value="Unassembled WGS sequence"/>
</dbReference>